<accession>R9P2V1</accession>
<evidence type="ECO:0000313" key="2">
    <source>
        <dbReference type="EMBL" id="GAC95624.1"/>
    </source>
</evidence>
<feature type="region of interest" description="Disordered" evidence="1">
    <location>
        <begin position="17"/>
        <end position="46"/>
    </location>
</feature>
<feature type="compositionally biased region" description="Polar residues" evidence="1">
    <location>
        <begin position="36"/>
        <end position="46"/>
    </location>
</feature>
<organism evidence="2 3">
    <name type="scientific">Pseudozyma hubeiensis (strain SY62)</name>
    <name type="common">Yeast</name>
    <dbReference type="NCBI Taxonomy" id="1305764"/>
    <lineage>
        <taxon>Eukaryota</taxon>
        <taxon>Fungi</taxon>
        <taxon>Dikarya</taxon>
        <taxon>Basidiomycota</taxon>
        <taxon>Ustilaginomycotina</taxon>
        <taxon>Ustilaginomycetes</taxon>
        <taxon>Ustilaginales</taxon>
        <taxon>Ustilaginaceae</taxon>
        <taxon>Pseudozyma</taxon>
    </lineage>
</organism>
<keyword evidence="3" id="KW-1185">Reference proteome</keyword>
<dbReference type="Proteomes" id="UP000014071">
    <property type="component" value="Unassembled WGS sequence"/>
</dbReference>
<dbReference type="GeneID" id="24108490"/>
<sequence>MAVAILDVEDKRVVDEKKVAADKDGEQTEGWKRSNQKTGGNASRSSAPFCLTRRAATIGVWPVPVPAVDQRNALDAGPARRLCMAQGASIRDSVRTLAEFIEVRWSETRGREEPRVRFGVFLLTAVRVATQRTPSLKWLRVNGIARAAYSSGHMIFSGSFLRQVFLIDFLH</sequence>
<reference evidence="3" key="1">
    <citation type="journal article" date="2013" name="Genome Announc.">
        <title>Draft genome sequence of the basidiomycetous yeast-like fungus Pseudozyma hubeiensis SY62, which produces an abundant amount of the biosurfactant mannosylerythritol lipids.</title>
        <authorList>
            <person name="Konishi M."/>
            <person name="Hatada Y."/>
            <person name="Horiuchi J."/>
        </authorList>
    </citation>
    <scope>NUCLEOTIDE SEQUENCE [LARGE SCALE GENOMIC DNA]</scope>
    <source>
        <strain evidence="3">SY62</strain>
    </source>
</reference>
<feature type="compositionally biased region" description="Basic and acidic residues" evidence="1">
    <location>
        <begin position="17"/>
        <end position="32"/>
    </location>
</feature>
<dbReference type="AlphaFoldDB" id="R9P2V1"/>
<dbReference type="EMBL" id="DF238795">
    <property type="protein sequence ID" value="GAC95624.1"/>
    <property type="molecule type" value="Genomic_DNA"/>
</dbReference>
<dbReference type="HOGENOM" id="CLU_1563552_0_0_1"/>
<evidence type="ECO:0000256" key="1">
    <source>
        <dbReference type="SAM" id="MobiDB-lite"/>
    </source>
</evidence>
<name>R9P2V1_PSEHS</name>
<protein>
    <submittedName>
        <fullName evidence="2">Uncharacterized protein</fullName>
    </submittedName>
</protein>
<evidence type="ECO:0000313" key="3">
    <source>
        <dbReference type="Proteomes" id="UP000014071"/>
    </source>
</evidence>
<gene>
    <name evidence="2" type="ORF">PHSY_003200</name>
</gene>
<dbReference type="RefSeq" id="XP_012189211.1">
    <property type="nucleotide sequence ID" value="XM_012333821.1"/>
</dbReference>
<proteinExistence type="predicted"/>